<dbReference type="PANTHER" id="PTHR21143">
    <property type="entry name" value="INVERTEBRATE GUSTATORY RECEPTOR"/>
    <property type="match status" value="1"/>
</dbReference>
<dbReference type="GO" id="GO:0043025">
    <property type="term" value="C:neuronal cell body"/>
    <property type="evidence" value="ECO:0007669"/>
    <property type="project" value="TreeGrafter"/>
</dbReference>
<dbReference type="InterPro" id="IPR013604">
    <property type="entry name" value="7TM_chemorcpt"/>
</dbReference>
<keyword evidence="4 8" id="KW-1133">Transmembrane helix</keyword>
<dbReference type="Proteomes" id="UP000297026">
    <property type="component" value="Unassembled WGS sequence"/>
</dbReference>
<keyword evidence="2 8" id="KW-1003">Cell membrane</keyword>
<dbReference type="Pfam" id="PF08395">
    <property type="entry name" value="7tm_7"/>
    <property type="match status" value="1"/>
</dbReference>
<comment type="subcellular location">
    <subcellularLocation>
        <location evidence="1 8">Cell membrane</location>
        <topology evidence="1 8">Multi-pass membrane protein</topology>
    </subcellularLocation>
</comment>
<evidence type="ECO:0000256" key="8">
    <source>
        <dbReference type="RuleBase" id="RU363108"/>
    </source>
</evidence>
<evidence type="ECO:0000256" key="7">
    <source>
        <dbReference type="ARBA" id="ARBA00023224"/>
    </source>
</evidence>
<organism evidence="9 10">
    <name type="scientific">Diachasma alloeum</name>
    <dbReference type="NCBI Taxonomy" id="454923"/>
    <lineage>
        <taxon>Eukaryota</taxon>
        <taxon>Metazoa</taxon>
        <taxon>Ecdysozoa</taxon>
        <taxon>Arthropoda</taxon>
        <taxon>Hexapoda</taxon>
        <taxon>Insecta</taxon>
        <taxon>Pterygota</taxon>
        <taxon>Neoptera</taxon>
        <taxon>Endopterygota</taxon>
        <taxon>Hymenoptera</taxon>
        <taxon>Apocrita</taxon>
        <taxon>Ichneumonoidea</taxon>
        <taxon>Braconidae</taxon>
        <taxon>Opiinae</taxon>
        <taxon>Diachasma</taxon>
    </lineage>
</organism>
<evidence type="ECO:0000256" key="5">
    <source>
        <dbReference type="ARBA" id="ARBA00023136"/>
    </source>
</evidence>
<keyword evidence="6 8" id="KW-0675">Receptor</keyword>
<dbReference type="EMBL" id="ML158772">
    <property type="protein sequence ID" value="THK33155.1"/>
    <property type="molecule type" value="Genomic_DNA"/>
</dbReference>
<feature type="transmembrane region" description="Helical" evidence="8">
    <location>
        <begin position="54"/>
        <end position="74"/>
    </location>
</feature>
<proteinExistence type="inferred from homology"/>
<keyword evidence="3 8" id="KW-0812">Transmembrane</keyword>
<evidence type="ECO:0000256" key="1">
    <source>
        <dbReference type="ARBA" id="ARBA00004651"/>
    </source>
</evidence>
<evidence type="ECO:0000256" key="3">
    <source>
        <dbReference type="ARBA" id="ARBA00022692"/>
    </source>
</evidence>
<comment type="function">
    <text evidence="8">Gustatory receptor which mediates acceptance or avoidance behavior, depending on its substrates.</text>
</comment>
<feature type="transmembrane region" description="Helical" evidence="8">
    <location>
        <begin position="263"/>
        <end position="287"/>
    </location>
</feature>
<dbReference type="AlphaFoldDB" id="A0A4E0S3V3"/>
<dbReference type="GO" id="GO:0030425">
    <property type="term" value="C:dendrite"/>
    <property type="evidence" value="ECO:0007669"/>
    <property type="project" value="TreeGrafter"/>
</dbReference>
<feature type="transmembrane region" description="Helical" evidence="8">
    <location>
        <begin position="307"/>
        <end position="325"/>
    </location>
</feature>
<comment type="similarity">
    <text evidence="8">Belongs to the insect chemoreceptor superfamily. Gustatory receptor (GR) family.</text>
</comment>
<gene>
    <name evidence="9" type="primary">Gr14</name>
    <name evidence="9" type="ORF">DALL_DALL000356</name>
</gene>
<evidence type="ECO:0000313" key="10">
    <source>
        <dbReference type="Proteomes" id="UP000297026"/>
    </source>
</evidence>
<reference evidence="9" key="1">
    <citation type="submission" date="2019-02" db="EMBL/GenBank/DDBJ databases">
        <title>Genome of the parasitoid wasp Diachasma alloeum, an emerging model for ecological speciation and transitions to asexual reproduction.</title>
        <authorList>
            <person name="Robertson H.M."/>
            <person name="Walden K.K."/>
            <person name="Tvedte E.S."/>
            <person name="Hood G.R."/>
            <person name="Feder J.L."/>
            <person name="Forbes A.A."/>
            <person name="Logsdon J.M."/>
            <person name="Mcelroy K.E."/>
        </authorList>
    </citation>
    <scope>NUCLEOTIDE SEQUENCE [LARGE SCALE GENOMIC DNA]</scope>
    <source>
        <strain evidence="9">Michigan</strain>
    </source>
</reference>
<evidence type="ECO:0000313" key="9">
    <source>
        <dbReference type="EMBL" id="THK33155.1"/>
    </source>
</evidence>
<keyword evidence="10" id="KW-1185">Reference proteome</keyword>
<sequence>MNVKISKISVSSLCVIRLNFLVSRLLGLAPFEFVRSETSLEDKKLKRETLTFRYSRTGAASNLIWMLVVSILHYNFVYTACVEERDDGSLTSKAIGICLAMNGLVLLTFLPLKYLFEQRKIVSFANRLMKIDKSLNELRDVYHLNSGNVRLLLMTVAHLICCLLVLFSESILLQNSAASITIYVGQTVVLTFYITQYALVVTLMEKRFASLNDALLRISTNNVRTYTLTASQRSLNRSVTVEVMIIKRAYVILSDMCREIADFYAAATIFIVIHFSTSIMYSSYLMIITPMIKTWGIGVFLDYVNTGFWLLFELAPLTVLVTSAARASKEMKRTSEVVHRLLATCAASREFRRELKNFSLDLLHRNFKFTAYDMFSLDASLMNSIFSAIATYLVIFLQFQIKNSVYMRDEMTTTAISHLDSDVTSLP</sequence>
<evidence type="ECO:0000256" key="2">
    <source>
        <dbReference type="ARBA" id="ARBA00022475"/>
    </source>
</evidence>
<feature type="transmembrane region" description="Helical" evidence="8">
    <location>
        <begin position="149"/>
        <end position="168"/>
    </location>
</feature>
<dbReference type="GO" id="GO:0030424">
    <property type="term" value="C:axon"/>
    <property type="evidence" value="ECO:0007669"/>
    <property type="project" value="TreeGrafter"/>
</dbReference>
<dbReference type="GO" id="GO:0005886">
    <property type="term" value="C:plasma membrane"/>
    <property type="evidence" value="ECO:0007669"/>
    <property type="project" value="UniProtKB-SubCell"/>
</dbReference>
<evidence type="ECO:0000256" key="6">
    <source>
        <dbReference type="ARBA" id="ARBA00023170"/>
    </source>
</evidence>
<feature type="transmembrane region" description="Helical" evidence="8">
    <location>
        <begin position="94"/>
        <end position="116"/>
    </location>
</feature>
<protein>
    <recommendedName>
        <fullName evidence="8">Gustatory receptor</fullName>
    </recommendedName>
</protein>
<dbReference type="GO" id="GO:0007165">
    <property type="term" value="P:signal transduction"/>
    <property type="evidence" value="ECO:0007669"/>
    <property type="project" value="UniProtKB-KW"/>
</dbReference>
<evidence type="ECO:0000256" key="4">
    <source>
        <dbReference type="ARBA" id="ARBA00022989"/>
    </source>
</evidence>
<feature type="transmembrane region" description="Helical" evidence="8">
    <location>
        <begin position="381"/>
        <end position="401"/>
    </location>
</feature>
<dbReference type="GO" id="GO:0008049">
    <property type="term" value="P:male courtship behavior"/>
    <property type="evidence" value="ECO:0007669"/>
    <property type="project" value="TreeGrafter"/>
</dbReference>
<dbReference type="GO" id="GO:0050909">
    <property type="term" value="P:sensory perception of taste"/>
    <property type="evidence" value="ECO:0007669"/>
    <property type="project" value="InterPro"/>
</dbReference>
<keyword evidence="7 8" id="KW-0807">Transducer</keyword>
<keyword evidence="5 8" id="KW-0472">Membrane</keyword>
<feature type="transmembrane region" description="Helical" evidence="8">
    <location>
        <begin position="180"/>
        <end position="200"/>
    </location>
</feature>
<dbReference type="PANTHER" id="PTHR21143:SF133">
    <property type="entry name" value="GUSTATORY AND PHEROMONE RECEPTOR 32A-RELATED"/>
    <property type="match status" value="1"/>
</dbReference>
<name>A0A4E0S3V3_9HYME</name>
<dbReference type="GO" id="GO:0007635">
    <property type="term" value="P:chemosensory behavior"/>
    <property type="evidence" value="ECO:0007669"/>
    <property type="project" value="TreeGrafter"/>
</dbReference>
<accession>A0A4E0S3V3</accession>
<dbReference type="OrthoDB" id="6366728at2759"/>